<accession>A0ABD6DGD7</accession>
<dbReference type="NCBIfam" id="TIGR04213">
    <property type="entry name" value="PGF_pre_PGF"/>
    <property type="match status" value="1"/>
</dbReference>
<feature type="compositionally biased region" description="Low complexity" evidence="1">
    <location>
        <begin position="90"/>
        <end position="108"/>
    </location>
</feature>
<reference evidence="2 3" key="1">
    <citation type="journal article" date="2019" name="Int. J. Syst. Evol. Microbiol.">
        <title>The Global Catalogue of Microorganisms (GCM) 10K type strain sequencing project: providing services to taxonomists for standard genome sequencing and annotation.</title>
        <authorList>
            <consortium name="The Broad Institute Genomics Platform"/>
            <consortium name="The Broad Institute Genome Sequencing Center for Infectious Disease"/>
            <person name="Wu L."/>
            <person name="Ma J."/>
        </authorList>
    </citation>
    <scope>NUCLEOTIDE SEQUENCE [LARGE SCALE GENOMIC DNA]</scope>
    <source>
        <strain evidence="2 3">CGMCC 1.10593</strain>
    </source>
</reference>
<evidence type="ECO:0000313" key="3">
    <source>
        <dbReference type="Proteomes" id="UP001597052"/>
    </source>
</evidence>
<dbReference type="Proteomes" id="UP001597052">
    <property type="component" value="Unassembled WGS sequence"/>
</dbReference>
<dbReference type="InterPro" id="IPR026453">
    <property type="entry name" value="PGF_pre_PGF"/>
</dbReference>
<dbReference type="EMBL" id="JBHUDM010000012">
    <property type="protein sequence ID" value="MFD1643891.1"/>
    <property type="molecule type" value="Genomic_DNA"/>
</dbReference>
<evidence type="ECO:0000313" key="2">
    <source>
        <dbReference type="EMBL" id="MFD1643891.1"/>
    </source>
</evidence>
<evidence type="ECO:0000256" key="1">
    <source>
        <dbReference type="SAM" id="MobiDB-lite"/>
    </source>
</evidence>
<protein>
    <submittedName>
        <fullName evidence="2">PGF-pre-PGF domain-containing protein</fullName>
    </submittedName>
</protein>
<comment type="caution">
    <text evidence="2">The sequence shown here is derived from an EMBL/GenBank/DDBJ whole genome shotgun (WGS) entry which is preliminary data.</text>
</comment>
<organism evidence="2 3">
    <name type="scientific">Halohasta litorea</name>
    <dbReference type="NCBI Taxonomy" id="869891"/>
    <lineage>
        <taxon>Archaea</taxon>
        <taxon>Methanobacteriati</taxon>
        <taxon>Methanobacteriota</taxon>
        <taxon>Stenosarchaea group</taxon>
        <taxon>Halobacteria</taxon>
        <taxon>Halobacteriales</taxon>
        <taxon>Haloferacaceae</taxon>
        <taxon>Halohasta</taxon>
    </lineage>
</organism>
<name>A0ABD6DGD7_9EURY</name>
<sequence>MGTIIVDHTVADENIQDVTFSVNLRKSRLDDSGLDPESVALYRGETTQWNRLPTTVVKETDSQYTFEAISPRLSTFIIGAVSVADQQPASSTDSNTTDTPDEPATTADNSPGFDAGLTVITMLVGTLTARQVSYWWRRTLTRLKNGDLLLQPRQ</sequence>
<proteinExistence type="predicted"/>
<feature type="region of interest" description="Disordered" evidence="1">
    <location>
        <begin position="86"/>
        <end position="111"/>
    </location>
</feature>
<keyword evidence="3" id="KW-1185">Reference proteome</keyword>
<gene>
    <name evidence="2" type="ORF">ACFSBW_18750</name>
</gene>
<dbReference type="RefSeq" id="WP_256397822.1">
    <property type="nucleotide sequence ID" value="NZ_JANHDJ010000014.1"/>
</dbReference>
<dbReference type="AlphaFoldDB" id="A0ABD6DGD7"/>